<dbReference type="SUPFAM" id="SSF47769">
    <property type="entry name" value="SAM/Pointed domain"/>
    <property type="match status" value="1"/>
</dbReference>
<evidence type="ECO:0000313" key="2">
    <source>
        <dbReference type="Ensembl" id="ENSLBEP00000014121.1"/>
    </source>
</evidence>
<dbReference type="InParanoid" id="A0A3Q3F2U6"/>
<dbReference type="Pfam" id="PF00536">
    <property type="entry name" value="SAM_1"/>
    <property type="match status" value="1"/>
</dbReference>
<dbReference type="Proteomes" id="UP000261660">
    <property type="component" value="Unplaced"/>
</dbReference>
<dbReference type="Ensembl" id="ENSLBET00000014935.1">
    <property type="protein sequence ID" value="ENSLBEP00000014121.1"/>
    <property type="gene ID" value="ENSLBEG00000010975.1"/>
</dbReference>
<evidence type="ECO:0000313" key="3">
    <source>
        <dbReference type="Proteomes" id="UP000261660"/>
    </source>
</evidence>
<dbReference type="STRING" id="56723.ENSLBEP00000014121"/>
<reference evidence="2" key="2">
    <citation type="submission" date="2025-09" db="UniProtKB">
        <authorList>
            <consortium name="Ensembl"/>
        </authorList>
    </citation>
    <scope>IDENTIFICATION</scope>
</reference>
<dbReference type="InterPro" id="IPR013761">
    <property type="entry name" value="SAM/pointed_sf"/>
</dbReference>
<protein>
    <recommendedName>
        <fullName evidence="1">SAM domain-containing protein</fullName>
    </recommendedName>
</protein>
<dbReference type="GeneTree" id="ENSGT00940000154490"/>
<accession>A0A3Q3F2U6</accession>
<sequence>ADWTATPSNYMYLQHKRDFYFLLNCFPDSPEDLPDYPLFISIGDWLDSIKMSQYKNNFLAAGYTTLDSISTMSIE</sequence>
<reference evidence="2" key="1">
    <citation type="submission" date="2025-08" db="UniProtKB">
        <authorList>
            <consortium name="Ensembl"/>
        </authorList>
    </citation>
    <scope>IDENTIFICATION</scope>
</reference>
<dbReference type="Gene3D" id="1.10.150.50">
    <property type="entry name" value="Transcription Factor, Ets-1"/>
    <property type="match status" value="1"/>
</dbReference>
<organism evidence="2 3">
    <name type="scientific">Labrus bergylta</name>
    <name type="common">ballan wrasse</name>
    <dbReference type="NCBI Taxonomy" id="56723"/>
    <lineage>
        <taxon>Eukaryota</taxon>
        <taxon>Metazoa</taxon>
        <taxon>Chordata</taxon>
        <taxon>Craniata</taxon>
        <taxon>Vertebrata</taxon>
        <taxon>Euteleostomi</taxon>
        <taxon>Actinopterygii</taxon>
        <taxon>Neopterygii</taxon>
        <taxon>Teleostei</taxon>
        <taxon>Neoteleostei</taxon>
        <taxon>Acanthomorphata</taxon>
        <taxon>Eupercaria</taxon>
        <taxon>Labriformes</taxon>
        <taxon>Labridae</taxon>
        <taxon>Labrus</taxon>
    </lineage>
</organism>
<keyword evidence="3" id="KW-1185">Reference proteome</keyword>
<dbReference type="AlphaFoldDB" id="A0A3Q3F2U6"/>
<proteinExistence type="predicted"/>
<dbReference type="InterPro" id="IPR001660">
    <property type="entry name" value="SAM"/>
</dbReference>
<dbReference type="PROSITE" id="PS50105">
    <property type="entry name" value="SAM_DOMAIN"/>
    <property type="match status" value="1"/>
</dbReference>
<feature type="domain" description="SAM" evidence="1">
    <location>
        <begin position="41"/>
        <end position="75"/>
    </location>
</feature>
<name>A0A3Q3F2U6_9LABR</name>
<evidence type="ECO:0000259" key="1">
    <source>
        <dbReference type="PROSITE" id="PS50105"/>
    </source>
</evidence>